<dbReference type="InterPro" id="IPR020843">
    <property type="entry name" value="ER"/>
</dbReference>
<dbReference type="InterPro" id="IPR013149">
    <property type="entry name" value="ADH-like_C"/>
</dbReference>
<dbReference type="Pfam" id="PF00107">
    <property type="entry name" value="ADH_zinc_N"/>
    <property type="match status" value="1"/>
</dbReference>
<dbReference type="PANTHER" id="PTHR43205">
    <property type="entry name" value="PROSTAGLANDIN REDUCTASE"/>
    <property type="match status" value="1"/>
</dbReference>
<comment type="caution">
    <text evidence="3">The sequence shown here is derived from an EMBL/GenBank/DDBJ whole genome shotgun (WGS) entry which is preliminary data.</text>
</comment>
<dbReference type="GO" id="GO:0016628">
    <property type="term" value="F:oxidoreductase activity, acting on the CH-CH group of donors, NAD or NADP as acceptor"/>
    <property type="evidence" value="ECO:0007669"/>
    <property type="project" value="InterPro"/>
</dbReference>
<organism evidence="3 4">
    <name type="scientific">Dactylosporangium siamense</name>
    <dbReference type="NCBI Taxonomy" id="685454"/>
    <lineage>
        <taxon>Bacteria</taxon>
        <taxon>Bacillati</taxon>
        <taxon>Actinomycetota</taxon>
        <taxon>Actinomycetes</taxon>
        <taxon>Micromonosporales</taxon>
        <taxon>Micromonosporaceae</taxon>
        <taxon>Dactylosporangium</taxon>
    </lineage>
</organism>
<name>A0A919PJZ0_9ACTN</name>
<dbReference type="AlphaFoldDB" id="A0A919PJZ0"/>
<dbReference type="RefSeq" id="WP_203845737.1">
    <property type="nucleotide sequence ID" value="NZ_BAAAVW010000006.1"/>
</dbReference>
<dbReference type="Proteomes" id="UP000660611">
    <property type="component" value="Unassembled WGS sequence"/>
</dbReference>
<dbReference type="Pfam" id="PF16884">
    <property type="entry name" value="ADH_N_2"/>
    <property type="match status" value="1"/>
</dbReference>
<protein>
    <submittedName>
        <fullName evidence="3">NADP-dependent oxidoreductase</fullName>
    </submittedName>
</protein>
<evidence type="ECO:0000313" key="4">
    <source>
        <dbReference type="Proteomes" id="UP000660611"/>
    </source>
</evidence>
<proteinExistence type="predicted"/>
<dbReference type="SUPFAM" id="SSF51735">
    <property type="entry name" value="NAD(P)-binding Rossmann-fold domains"/>
    <property type="match status" value="1"/>
</dbReference>
<sequence length="302" mass="31095">MRSRRVQATGAATHATDFTVTTEDVAEPGAGQVLVRNRFMLLGAVMRSLLPTMAGKTLGTVVASSDPAVPAGSAVVHMRGWQELTLLDAAQCRVVDGDNPVLLLSNGLTAYTGLVAAGLRPGETVYVSGAAGAVGSVAGRLARAMGAGRVVGSTGTAAKVPQLVNRLGYDDAFEHRDPATVAKQLLEVAPDVYVDTVGGPLLTVTLPTLNPGGRVALCGALAQQLGGAAEPTIDLLTVIRGRLSLHGVTGDPALEPAYLQLVDEHRLDFAHTVVDGLEAAPQALLDLFAGRFVGTVLVRLAE</sequence>
<reference evidence="3" key="1">
    <citation type="submission" date="2021-01" db="EMBL/GenBank/DDBJ databases">
        <title>Whole genome shotgun sequence of Dactylosporangium siamense NBRC 106093.</title>
        <authorList>
            <person name="Komaki H."/>
            <person name="Tamura T."/>
        </authorList>
    </citation>
    <scope>NUCLEOTIDE SEQUENCE</scope>
    <source>
        <strain evidence="3">NBRC 106093</strain>
    </source>
</reference>
<dbReference type="InterPro" id="IPR011032">
    <property type="entry name" value="GroES-like_sf"/>
</dbReference>
<evidence type="ECO:0000259" key="2">
    <source>
        <dbReference type="SMART" id="SM00829"/>
    </source>
</evidence>
<evidence type="ECO:0000256" key="1">
    <source>
        <dbReference type="ARBA" id="ARBA00023002"/>
    </source>
</evidence>
<dbReference type="InterPro" id="IPR045010">
    <property type="entry name" value="MDR_fam"/>
</dbReference>
<dbReference type="InterPro" id="IPR036291">
    <property type="entry name" value="NAD(P)-bd_dom_sf"/>
</dbReference>
<keyword evidence="1" id="KW-0560">Oxidoreductase</keyword>
<dbReference type="InterPro" id="IPR041694">
    <property type="entry name" value="ADH_N_2"/>
</dbReference>
<feature type="domain" description="Enoyl reductase (ER)" evidence="2">
    <location>
        <begin position="15"/>
        <end position="298"/>
    </location>
</feature>
<dbReference type="SUPFAM" id="SSF50129">
    <property type="entry name" value="GroES-like"/>
    <property type="match status" value="1"/>
</dbReference>
<dbReference type="Gene3D" id="3.40.50.720">
    <property type="entry name" value="NAD(P)-binding Rossmann-like Domain"/>
    <property type="match status" value="1"/>
</dbReference>
<evidence type="ECO:0000313" key="3">
    <source>
        <dbReference type="EMBL" id="GIG43880.1"/>
    </source>
</evidence>
<dbReference type="CDD" id="cd05288">
    <property type="entry name" value="PGDH"/>
    <property type="match status" value="1"/>
</dbReference>
<keyword evidence="4" id="KW-1185">Reference proteome</keyword>
<dbReference type="EMBL" id="BONQ01000029">
    <property type="protein sequence ID" value="GIG43880.1"/>
    <property type="molecule type" value="Genomic_DNA"/>
</dbReference>
<gene>
    <name evidence="3" type="ORF">Dsi01nite_019210</name>
</gene>
<dbReference type="Gene3D" id="3.90.180.10">
    <property type="entry name" value="Medium-chain alcohol dehydrogenases, catalytic domain"/>
    <property type="match status" value="1"/>
</dbReference>
<accession>A0A919PJZ0</accession>
<dbReference type="SMART" id="SM00829">
    <property type="entry name" value="PKS_ER"/>
    <property type="match status" value="1"/>
</dbReference>
<dbReference type="PANTHER" id="PTHR43205:SF7">
    <property type="entry name" value="PROSTAGLANDIN REDUCTASE 1"/>
    <property type="match status" value="1"/>
</dbReference>